<dbReference type="EMBL" id="JACHXN010000007">
    <property type="protein sequence ID" value="MBB3146162.1"/>
    <property type="molecule type" value="Genomic_DNA"/>
</dbReference>
<organism evidence="2 3">
    <name type="scientific">Phyllobacterium trifolii</name>
    <dbReference type="NCBI Taxonomy" id="300193"/>
    <lineage>
        <taxon>Bacteria</taxon>
        <taxon>Pseudomonadati</taxon>
        <taxon>Pseudomonadota</taxon>
        <taxon>Alphaproteobacteria</taxon>
        <taxon>Hyphomicrobiales</taxon>
        <taxon>Phyllobacteriaceae</taxon>
        <taxon>Phyllobacterium</taxon>
    </lineage>
</organism>
<dbReference type="AlphaFoldDB" id="A0A839UB55"/>
<dbReference type="Proteomes" id="UP000554520">
    <property type="component" value="Unassembled WGS sequence"/>
</dbReference>
<reference evidence="2 3" key="1">
    <citation type="submission" date="2020-08" db="EMBL/GenBank/DDBJ databases">
        <title>Genomic Encyclopedia of Type Strains, Phase III (KMG-III): the genomes of soil and plant-associated and newly described type strains.</title>
        <authorList>
            <person name="Whitman W."/>
        </authorList>
    </citation>
    <scope>NUCLEOTIDE SEQUENCE [LARGE SCALE GENOMIC DNA]</scope>
    <source>
        <strain evidence="2 3">CECT 7015</strain>
    </source>
</reference>
<name>A0A839UB55_9HYPH</name>
<gene>
    <name evidence="2" type="ORF">FHS21_002577</name>
</gene>
<sequence length="29" mass="3216">MTTIPANFIQFSYVSLAAIVLILTVCVMR</sequence>
<keyword evidence="1" id="KW-1133">Transmembrane helix</keyword>
<evidence type="ECO:0000313" key="3">
    <source>
        <dbReference type="Proteomes" id="UP000554520"/>
    </source>
</evidence>
<evidence type="ECO:0000256" key="1">
    <source>
        <dbReference type="SAM" id="Phobius"/>
    </source>
</evidence>
<evidence type="ECO:0000313" key="2">
    <source>
        <dbReference type="EMBL" id="MBB3146162.1"/>
    </source>
</evidence>
<keyword evidence="1" id="KW-0812">Transmembrane</keyword>
<keyword evidence="3" id="KW-1185">Reference proteome</keyword>
<keyword evidence="1" id="KW-0472">Membrane</keyword>
<comment type="caution">
    <text evidence="2">The sequence shown here is derived from an EMBL/GenBank/DDBJ whole genome shotgun (WGS) entry which is preliminary data.</text>
</comment>
<proteinExistence type="predicted"/>
<accession>A0A839UB55</accession>
<protein>
    <submittedName>
        <fullName evidence="2">Uncharacterized protein</fullName>
    </submittedName>
</protein>
<feature type="transmembrane region" description="Helical" evidence="1">
    <location>
        <begin position="6"/>
        <end position="28"/>
    </location>
</feature>